<proteinExistence type="predicted"/>
<evidence type="ECO:0000313" key="2">
    <source>
        <dbReference type="EMBL" id="EEF60581.1"/>
    </source>
</evidence>
<dbReference type="Proteomes" id="UP000003688">
    <property type="component" value="Unassembled WGS sequence"/>
</dbReference>
<dbReference type="STRING" id="320771.Cflav_PD6171"/>
<evidence type="ECO:0000313" key="3">
    <source>
        <dbReference type="Proteomes" id="UP000003688"/>
    </source>
</evidence>
<keyword evidence="3" id="KW-1185">Reference proteome</keyword>
<dbReference type="SUPFAM" id="SSF51126">
    <property type="entry name" value="Pectin lyase-like"/>
    <property type="match status" value="1"/>
</dbReference>
<dbReference type="RefSeq" id="WP_007415297.1">
    <property type="nucleotide sequence ID" value="NZ_ABOX02000015.1"/>
</dbReference>
<dbReference type="NCBIfam" id="TIGR02601">
    <property type="entry name" value="autotrns_rpt"/>
    <property type="match status" value="3"/>
</dbReference>
<evidence type="ECO:0000256" key="1">
    <source>
        <dbReference type="ARBA" id="ARBA00022729"/>
    </source>
</evidence>
<reference evidence="2 3" key="1">
    <citation type="journal article" date="2011" name="J. Bacteriol.">
        <title>Genome sequence of 'Pedosphaera parvula' Ellin514, an aerobic Verrucomicrobial isolate from pasture soil.</title>
        <authorList>
            <person name="Kant R."/>
            <person name="van Passel M.W."/>
            <person name="Sangwan P."/>
            <person name="Palva A."/>
            <person name="Lucas S."/>
            <person name="Copeland A."/>
            <person name="Lapidus A."/>
            <person name="Glavina Del Rio T."/>
            <person name="Dalin E."/>
            <person name="Tice H."/>
            <person name="Bruce D."/>
            <person name="Goodwin L."/>
            <person name="Pitluck S."/>
            <person name="Chertkov O."/>
            <person name="Larimer F.W."/>
            <person name="Land M.L."/>
            <person name="Hauser L."/>
            <person name="Brettin T.S."/>
            <person name="Detter J.C."/>
            <person name="Han S."/>
            <person name="de Vos W.M."/>
            <person name="Janssen P.H."/>
            <person name="Smidt H."/>
        </authorList>
    </citation>
    <scope>NUCLEOTIDE SEQUENCE [LARGE SCALE GENOMIC DNA]</scope>
    <source>
        <strain evidence="2 3">Ellin514</strain>
    </source>
</reference>
<dbReference type="InterPro" id="IPR013425">
    <property type="entry name" value="Autotrns_rpt"/>
</dbReference>
<dbReference type="InterPro" id="IPR011050">
    <property type="entry name" value="Pectin_lyase_fold/virulence"/>
</dbReference>
<keyword evidence="1" id="KW-0732">Signal</keyword>
<dbReference type="Pfam" id="PF12951">
    <property type="entry name" value="PATR"/>
    <property type="match status" value="4"/>
</dbReference>
<comment type="caution">
    <text evidence="2">The sequence shown here is derived from an EMBL/GenBank/DDBJ whole genome shotgun (WGS) entry which is preliminary data.</text>
</comment>
<sequence length="1283" mass="129408" precursor="true">MKTTHLSNMNPGLPRKLSDHLVQIRQPILALSLMLLSMGGVSAANLTWDAGNTNNGATINPASGSWNTDTANLGWNNGSGNVSWTQTSTTAGLNGAIFNGPDAAAGTYQISLDLGQIAFTNLAINANGYTFNGPGSMFLNTSGTLLVADGKNVTFNNNFAQNNSAKFWQLGTGPVPATMTVNGNIAGDQIVFNSTNGSTFLLGGNTAGSVVTIDANVWQTNGTSTGVATWQVGRAVPGSGNNNTGVFVLDGPNTVMNFNTSLQISRGGGNGTVILQNGATMNVGTVSAAQNVQIESESGGTPHGTFKMYGGTLNVGAVGSGTAIGQIKLAQQGSPAGATAVFTQTGGVVNAWGGIFIGAASGTFNGGTAAFTNSGGFLYIGSGGSIGVSRGTVFPPTNYFVLSGGTVGALSSWISSVPMMLDTLNGNITFQCADANTTPFNISLSGALTGPGGLNKTGGGTLQLSGANNYAGSTVVSDGTLRIITSLSPTNGPVVLDGSAGSPVNTVQVANVGQFWSIGNLTYAAGTPTADFNYLTFVPSTTVAPIQVNGNLTFTVTPQVTIAGSGIPVGDYPLIQYTGTLSGTPPTTPVSLPPGTVATIVNNTASKRIVLHVTSGANPALSWRVGNGVWDINGTPNWTQLGSPATYNPDDGTKSLLFDDTASGTSPITVTLNSIVHPAGVTANNTTKSYIFAGNGSIDGSATFTKSGTGMVTMATTNTYTGGTTINAGQLNINYGGDGSLNSAIGTGPLTNVLGAKIDNTSGHAVTLLTPIPQYWLDDWTFVGSANFNTGPGAVTLGSSVVTLTVVSNAFEVGGTISDNGLGYKLFKAGNGALTLRTDNSFAGGLELGSGVLNLGSANCAGNGILTIDGGAIDNVSGSDLTLGGVLSVSIPIANGGTFTFLGTSSLDLGPATINANNGQVMFWNIVTNTLTTEGDIVSGNTTITKIGKGTLVIGGFGASSQFTGIINEGQVDLAKGAGVAVGTGGQGLLVQSNSVVRITGDTGNQIANSPTTYVQTRLSSGGVLDLNGRSETLDMLSITNGILRNGASGTLSTLTIVGTTGVHPTNTLTLNDVNCQFDVPPADAELDIAATIDGAGSLVKTGLGTLSLLNSNNYTGNITVSSGTLVLAFPSLSTNSAVNVATNATLGTNAILNLNFANSETNTVSTLVLGGVSKAPGIYNAITDPHYITGSGSLQVIPVSTINPLPGPIQFNVQSSVSGSTLALSWPTNLGWILQSQTNALSTGLVNNSNAWFDMPGSAAVTSTNLTINPTNSTVFFRLRLP</sequence>
<dbReference type="EMBL" id="ABOX02000015">
    <property type="protein sequence ID" value="EEF60581.1"/>
    <property type="molecule type" value="Genomic_DNA"/>
</dbReference>
<accession>B9XHK3</accession>
<name>B9XHK3_PEDPL</name>
<gene>
    <name evidence="2" type="ORF">Cflav_PD6171</name>
</gene>
<organism evidence="2 3">
    <name type="scientific">Pedosphaera parvula (strain Ellin514)</name>
    <dbReference type="NCBI Taxonomy" id="320771"/>
    <lineage>
        <taxon>Bacteria</taxon>
        <taxon>Pseudomonadati</taxon>
        <taxon>Verrucomicrobiota</taxon>
        <taxon>Pedosphaerae</taxon>
        <taxon>Pedosphaerales</taxon>
        <taxon>Pedosphaeraceae</taxon>
        <taxon>Pedosphaera</taxon>
    </lineage>
</organism>
<protein>
    <submittedName>
        <fullName evidence="2">Autotransporter-associated beta strand repeat protein</fullName>
    </submittedName>
</protein>